<feature type="region of interest" description="Disordered" evidence="1">
    <location>
        <begin position="140"/>
        <end position="196"/>
    </location>
</feature>
<name>A0AAV6YVI5_ENGPU</name>
<dbReference type="Proteomes" id="UP000824782">
    <property type="component" value="Unassembled WGS sequence"/>
</dbReference>
<feature type="region of interest" description="Disordered" evidence="1">
    <location>
        <begin position="265"/>
        <end position="308"/>
    </location>
</feature>
<gene>
    <name evidence="2" type="ORF">GDO81_023471</name>
</gene>
<keyword evidence="3" id="KW-1185">Reference proteome</keyword>
<feature type="compositionally biased region" description="Basic and acidic residues" evidence="1">
    <location>
        <begin position="155"/>
        <end position="166"/>
    </location>
</feature>
<feature type="compositionally biased region" description="Basic and acidic residues" evidence="1">
    <location>
        <begin position="214"/>
        <end position="224"/>
    </location>
</feature>
<proteinExistence type="predicted"/>
<evidence type="ECO:0000313" key="2">
    <source>
        <dbReference type="EMBL" id="KAG8537981.1"/>
    </source>
</evidence>
<reference evidence="2" key="1">
    <citation type="thesis" date="2020" institute="ProQuest LLC" country="789 East Eisenhower Parkway, Ann Arbor, MI, USA">
        <title>Comparative Genomics and Chromosome Evolution.</title>
        <authorList>
            <person name="Mudd A.B."/>
        </authorList>
    </citation>
    <scope>NUCLEOTIDE SEQUENCE</scope>
    <source>
        <strain evidence="2">237g6f4</strain>
        <tissue evidence="2">Blood</tissue>
    </source>
</reference>
<evidence type="ECO:0000256" key="1">
    <source>
        <dbReference type="SAM" id="MobiDB-lite"/>
    </source>
</evidence>
<sequence>MEQECVSPISAVRKTPNTGPRDCPGKKTCLEEEAASPHVQDSSPAPTSLFLCETVKWISEPVDSSYSALSGLQKVVNGFSQMSCVSPFSAVSTPVSEGTLEGGTQQRSDARAQDLVSSTLSGQKNVNNGVPDALSPLTVASNVSSESDAAPTTKSRCERSHRDEMSLKSSSDGQRAAAIAAARHNDSDQSHGSSRSHCIDLTTEEEPLCGKSRASAERKQKIREGSVLLRPADGTSSRPRNVLDIKAGHPGSSCVPCNQLIDLTEEEETVTKPKVSSTEEPGKSTRTGNRRSWGSHTGIGAAHTTHNK</sequence>
<feature type="compositionally biased region" description="Polar residues" evidence="1">
    <location>
        <begin position="140"/>
        <end position="154"/>
    </location>
</feature>
<feature type="compositionally biased region" description="Polar residues" evidence="1">
    <location>
        <begin position="274"/>
        <end position="295"/>
    </location>
</feature>
<comment type="caution">
    <text evidence="2">The sequence shown here is derived from an EMBL/GenBank/DDBJ whole genome shotgun (WGS) entry which is preliminary data.</text>
</comment>
<protein>
    <submittedName>
        <fullName evidence="2">Uncharacterized protein</fullName>
    </submittedName>
</protein>
<dbReference type="AlphaFoldDB" id="A0AAV6YVI5"/>
<dbReference type="EMBL" id="WNYA01024748">
    <property type="protein sequence ID" value="KAG8537981.1"/>
    <property type="molecule type" value="Genomic_DNA"/>
</dbReference>
<accession>A0AAV6YVI5</accession>
<organism evidence="2 3">
    <name type="scientific">Engystomops pustulosus</name>
    <name type="common">Tungara frog</name>
    <name type="synonym">Physalaemus pustulosus</name>
    <dbReference type="NCBI Taxonomy" id="76066"/>
    <lineage>
        <taxon>Eukaryota</taxon>
        <taxon>Metazoa</taxon>
        <taxon>Chordata</taxon>
        <taxon>Craniata</taxon>
        <taxon>Vertebrata</taxon>
        <taxon>Euteleostomi</taxon>
        <taxon>Amphibia</taxon>
        <taxon>Batrachia</taxon>
        <taxon>Anura</taxon>
        <taxon>Neobatrachia</taxon>
        <taxon>Hyloidea</taxon>
        <taxon>Leptodactylidae</taxon>
        <taxon>Leiuperinae</taxon>
        <taxon>Engystomops</taxon>
    </lineage>
</organism>
<feature type="region of interest" description="Disordered" evidence="1">
    <location>
        <begin position="1"/>
        <end position="27"/>
    </location>
</feature>
<feature type="region of interest" description="Disordered" evidence="1">
    <location>
        <begin position="209"/>
        <end position="249"/>
    </location>
</feature>
<evidence type="ECO:0000313" key="3">
    <source>
        <dbReference type="Proteomes" id="UP000824782"/>
    </source>
</evidence>